<dbReference type="KEGG" id="mbah:HYN46_07000"/>
<feature type="transmembrane region" description="Helical" evidence="1">
    <location>
        <begin position="6"/>
        <end position="28"/>
    </location>
</feature>
<keyword evidence="1" id="KW-1133">Transmembrane helix</keyword>
<protein>
    <submittedName>
        <fullName evidence="2">Uncharacterized protein</fullName>
    </submittedName>
</protein>
<keyword evidence="3" id="KW-1185">Reference proteome</keyword>
<accession>A0A345P5N6</accession>
<dbReference type="Proteomes" id="UP000253940">
    <property type="component" value="Chromosome"/>
</dbReference>
<organism evidence="2 3">
    <name type="scientific">Aquirhabdus parva</name>
    <dbReference type="NCBI Taxonomy" id="2283318"/>
    <lineage>
        <taxon>Bacteria</taxon>
        <taxon>Pseudomonadati</taxon>
        <taxon>Pseudomonadota</taxon>
        <taxon>Gammaproteobacteria</taxon>
        <taxon>Moraxellales</taxon>
        <taxon>Moraxellaceae</taxon>
        <taxon>Aquirhabdus</taxon>
    </lineage>
</organism>
<keyword evidence="1" id="KW-0472">Membrane</keyword>
<dbReference type="AlphaFoldDB" id="A0A345P5N6"/>
<sequence length="60" mass="7207">MLFIPYIQHNFKIIALFWCYINSCFILVRMGDFVDDSWINGCILYHYDKFSLQIKDYCAG</sequence>
<dbReference type="EMBL" id="CP031222">
    <property type="protein sequence ID" value="AXI02595.1"/>
    <property type="molecule type" value="Genomic_DNA"/>
</dbReference>
<gene>
    <name evidence="2" type="ORF">HYN46_07000</name>
</gene>
<reference evidence="2 3" key="1">
    <citation type="submission" date="2018-07" db="EMBL/GenBank/DDBJ databases">
        <title>Genome sequencing of Moraxellaceae gen. HYN0046.</title>
        <authorList>
            <person name="Kim M."/>
            <person name="Yi H."/>
        </authorList>
    </citation>
    <scope>NUCLEOTIDE SEQUENCE [LARGE SCALE GENOMIC DNA]</scope>
    <source>
        <strain evidence="2 3">HYN0046</strain>
    </source>
</reference>
<evidence type="ECO:0000256" key="1">
    <source>
        <dbReference type="SAM" id="Phobius"/>
    </source>
</evidence>
<proteinExistence type="predicted"/>
<evidence type="ECO:0000313" key="2">
    <source>
        <dbReference type="EMBL" id="AXI02595.1"/>
    </source>
</evidence>
<keyword evidence="1" id="KW-0812">Transmembrane</keyword>
<evidence type="ECO:0000313" key="3">
    <source>
        <dbReference type="Proteomes" id="UP000253940"/>
    </source>
</evidence>
<name>A0A345P5N6_9GAMM</name>